<keyword evidence="1" id="KW-0472">Membrane</keyword>
<keyword evidence="3" id="KW-1185">Reference proteome</keyword>
<dbReference type="EMBL" id="JAJVKT010000001">
    <property type="protein sequence ID" value="MCE7507277.1"/>
    <property type="molecule type" value="Genomic_DNA"/>
</dbReference>
<sequence>MQKNQATPALHASRGRRLPVLALALFLALQAPAYLPATARAEVHPEIQKANEQRARAERRQKFLLLFPAAALGITIALIIIKRR</sequence>
<evidence type="ECO:0000256" key="1">
    <source>
        <dbReference type="SAM" id="Phobius"/>
    </source>
</evidence>
<feature type="transmembrane region" description="Helical" evidence="1">
    <location>
        <begin position="65"/>
        <end position="81"/>
    </location>
</feature>
<gene>
    <name evidence="2" type="ORF">LZG35_01415</name>
</gene>
<evidence type="ECO:0000313" key="3">
    <source>
        <dbReference type="Proteomes" id="UP001107961"/>
    </source>
</evidence>
<name>A0A9Q3W2P1_9GAMM</name>
<proteinExistence type="predicted"/>
<evidence type="ECO:0000313" key="2">
    <source>
        <dbReference type="EMBL" id="MCE7507277.1"/>
    </source>
</evidence>
<protein>
    <submittedName>
        <fullName evidence="2">Uncharacterized protein</fullName>
    </submittedName>
</protein>
<keyword evidence="1" id="KW-0812">Transmembrane</keyword>
<dbReference type="GeneID" id="94685521"/>
<accession>A0A9Q3W2P1</accession>
<keyword evidence="1" id="KW-1133">Transmembrane helix</keyword>
<comment type="caution">
    <text evidence="2">The sequence shown here is derived from an EMBL/GenBank/DDBJ whole genome shotgun (WGS) entry which is preliminary data.</text>
</comment>
<dbReference type="AlphaFoldDB" id="A0A9Q3W2P1"/>
<organism evidence="2 3">
    <name type="scientific">Alloalcanivorax xenomutans</name>
    <dbReference type="NCBI Taxonomy" id="1094342"/>
    <lineage>
        <taxon>Bacteria</taxon>
        <taxon>Pseudomonadati</taxon>
        <taxon>Pseudomonadota</taxon>
        <taxon>Gammaproteobacteria</taxon>
        <taxon>Oceanospirillales</taxon>
        <taxon>Alcanivoracaceae</taxon>
        <taxon>Alloalcanivorax</taxon>
    </lineage>
</organism>
<dbReference type="Proteomes" id="UP001107961">
    <property type="component" value="Unassembled WGS sequence"/>
</dbReference>
<dbReference type="RefSeq" id="WP_022993844.1">
    <property type="nucleotide sequence ID" value="NZ_CBDDTQ010000003.1"/>
</dbReference>
<reference evidence="2" key="1">
    <citation type="submission" date="2022-01" db="EMBL/GenBank/DDBJ databases">
        <authorList>
            <person name="Karlyshev A.V."/>
            <person name="Jaspars M."/>
        </authorList>
    </citation>
    <scope>NUCLEOTIDE SEQUENCE</scope>
    <source>
        <strain evidence="2">AGSA3-2</strain>
    </source>
</reference>